<evidence type="ECO:0000256" key="8">
    <source>
        <dbReference type="ARBA" id="ARBA00047818"/>
    </source>
</evidence>
<evidence type="ECO:0000256" key="5">
    <source>
        <dbReference type="ARBA" id="ARBA00022857"/>
    </source>
</evidence>
<keyword evidence="7 9" id="KW-0503">Monooxygenase</keyword>
<evidence type="ECO:0000313" key="14">
    <source>
        <dbReference type="RefSeq" id="XP_017783311.1"/>
    </source>
</evidence>
<keyword evidence="2 9" id="KW-0285">Flavoprotein</keyword>
<dbReference type="RefSeq" id="XP_017783311.1">
    <property type="nucleotide sequence ID" value="XM_017927822.1"/>
</dbReference>
<reference evidence="13 14" key="1">
    <citation type="submission" date="2025-05" db="UniProtKB">
        <authorList>
            <consortium name="RefSeq"/>
        </authorList>
    </citation>
    <scope>IDENTIFICATION</scope>
    <source>
        <tissue evidence="13 14">Whole Larva</tissue>
    </source>
</reference>
<keyword evidence="5 9" id="KW-0521">NADP</keyword>
<dbReference type="InterPro" id="IPR027545">
    <property type="entry name" value="Kynurenine_monooxygenase"/>
</dbReference>
<evidence type="ECO:0000256" key="9">
    <source>
        <dbReference type="HAMAP-Rule" id="MF_03018"/>
    </source>
</evidence>
<comment type="function">
    <text evidence="9">Catalyzes the hydroxylation of L-kynurenine (L-Kyn) to form 3-hydroxy-L-kynurenine (L-3OHKyn). Required for synthesis of quinolinic acid.</text>
</comment>
<evidence type="ECO:0000259" key="11">
    <source>
        <dbReference type="Pfam" id="PF01494"/>
    </source>
</evidence>
<dbReference type="PANTHER" id="PTHR46028:SF2">
    <property type="entry name" value="KYNURENINE 3-MONOOXYGENASE"/>
    <property type="match status" value="1"/>
</dbReference>
<dbReference type="PANTHER" id="PTHR46028">
    <property type="entry name" value="KYNURENINE 3-MONOOXYGENASE"/>
    <property type="match status" value="1"/>
</dbReference>
<keyword evidence="10" id="KW-0812">Transmembrane</keyword>
<dbReference type="Pfam" id="PF01494">
    <property type="entry name" value="FAD_binding_3"/>
    <property type="match status" value="1"/>
</dbReference>
<comment type="catalytic activity">
    <reaction evidence="8 9">
        <text>L-kynurenine + NADPH + O2 + H(+) = 3-hydroxy-L-kynurenine + NADP(+) + H2O</text>
        <dbReference type="Rhea" id="RHEA:20545"/>
        <dbReference type="ChEBI" id="CHEBI:15377"/>
        <dbReference type="ChEBI" id="CHEBI:15378"/>
        <dbReference type="ChEBI" id="CHEBI:15379"/>
        <dbReference type="ChEBI" id="CHEBI:57783"/>
        <dbReference type="ChEBI" id="CHEBI:57959"/>
        <dbReference type="ChEBI" id="CHEBI:58125"/>
        <dbReference type="ChEBI" id="CHEBI:58349"/>
        <dbReference type="EC" id="1.14.13.9"/>
    </reaction>
</comment>
<dbReference type="Proteomes" id="UP000695000">
    <property type="component" value="Unplaced"/>
</dbReference>
<dbReference type="EC" id="1.14.13.9" evidence="9"/>
<evidence type="ECO:0000256" key="4">
    <source>
        <dbReference type="ARBA" id="ARBA00022827"/>
    </source>
</evidence>
<accession>A0ABM1N911</accession>
<evidence type="ECO:0000256" key="10">
    <source>
        <dbReference type="SAM" id="Phobius"/>
    </source>
</evidence>
<keyword evidence="9" id="KW-0496">Mitochondrion</keyword>
<keyword evidence="12" id="KW-1185">Reference proteome</keyword>
<keyword evidence="10" id="KW-1133">Transmembrane helix</keyword>
<dbReference type="RefSeq" id="XP_017783310.1">
    <property type="nucleotide sequence ID" value="XM_017927821.1"/>
</dbReference>
<evidence type="ECO:0000256" key="1">
    <source>
        <dbReference type="ARBA" id="ARBA00001974"/>
    </source>
</evidence>
<organism evidence="12 14">
    <name type="scientific">Nicrophorus vespilloides</name>
    <name type="common">Boreal carrion beetle</name>
    <dbReference type="NCBI Taxonomy" id="110193"/>
    <lineage>
        <taxon>Eukaryota</taxon>
        <taxon>Metazoa</taxon>
        <taxon>Ecdysozoa</taxon>
        <taxon>Arthropoda</taxon>
        <taxon>Hexapoda</taxon>
        <taxon>Insecta</taxon>
        <taxon>Pterygota</taxon>
        <taxon>Neoptera</taxon>
        <taxon>Endopterygota</taxon>
        <taxon>Coleoptera</taxon>
        <taxon>Polyphaga</taxon>
        <taxon>Staphyliniformia</taxon>
        <taxon>Silphidae</taxon>
        <taxon>Nicrophorinae</taxon>
        <taxon>Nicrophorus</taxon>
    </lineage>
</organism>
<comment type="pathway">
    <text evidence="9">Cofactor biosynthesis; NAD(+) biosynthesis; quinolinate from L-kynurenine: step 1/3.</text>
</comment>
<dbReference type="SUPFAM" id="SSF51905">
    <property type="entry name" value="FAD/NAD(P)-binding domain"/>
    <property type="match status" value="1"/>
</dbReference>
<proteinExistence type="inferred from homology"/>
<name>A0ABM1N911_NICVS</name>
<comment type="cofactor">
    <cofactor evidence="1 9">
        <name>FAD</name>
        <dbReference type="ChEBI" id="CHEBI:57692"/>
    </cofactor>
</comment>
<dbReference type="PRINTS" id="PR00420">
    <property type="entry name" value="RNGMNOXGNASE"/>
</dbReference>
<dbReference type="InterPro" id="IPR002938">
    <property type="entry name" value="FAD-bd"/>
</dbReference>
<feature type="transmembrane region" description="Helical" evidence="10">
    <location>
        <begin position="419"/>
        <end position="439"/>
    </location>
</feature>
<keyword evidence="6 9" id="KW-0560">Oxidoreductase</keyword>
<dbReference type="GeneID" id="108567394"/>
<dbReference type="Gene3D" id="3.50.50.60">
    <property type="entry name" value="FAD/NAD(P)-binding domain"/>
    <property type="match status" value="1"/>
</dbReference>
<evidence type="ECO:0000256" key="6">
    <source>
        <dbReference type="ARBA" id="ARBA00023002"/>
    </source>
</evidence>
<protein>
    <recommendedName>
        <fullName evidence="9">Kynurenine 3-monooxygenase</fullName>
        <ecNumber evidence="9">1.14.13.9</ecNumber>
    </recommendedName>
    <alternativeName>
        <fullName evidence="9">Kynurenine 3-hydroxylase</fullName>
    </alternativeName>
</protein>
<dbReference type="HAMAP" id="MF_01971">
    <property type="entry name" value="Kynurenine_monooxygenase"/>
    <property type="match status" value="1"/>
</dbReference>
<keyword evidence="4 9" id="KW-0274">FAD</keyword>
<evidence type="ECO:0000256" key="3">
    <source>
        <dbReference type="ARBA" id="ARBA00022642"/>
    </source>
</evidence>
<sequence>MDKDKQKTVAIIGAGLVGSLAANIMANRGYRVELFEKRQDIRKMKVAKGRSINLALSNRARVALRIIGLEDEVLKASTPMKGRLIHDVNGNTKSVPYDSINGQCLYSISRNFLNKLLIQEMENKSDIKINFNCKLVDADFTDQKITFLNIEKSEHFSLNPDFVIAADGAHSVIRRVMQHRCKINYSQTFIDHGYIELTLDSNHGHLMVPNHLHIWPRGTFMMIALPNLDGSWTVTLFMPFEKFNALKTSDKLLSFFNTTFPDFLALTTSSQLIKDFFRKQPLPLISVKCEPYHQKRFLLIGDAAHAMVPFYGQGMNAGFEDCSILSNLLDRHCDNVDLVFERFTELRRKDVFAICDLAMYNYEEMRDLVTKTSYRLRKSVDETLYRCFPGIWIPLYNSVTFTSMGYNQCMQNRQWQNRVLMASAFSIILSIFLASYIMCNII</sequence>
<evidence type="ECO:0000256" key="7">
    <source>
        <dbReference type="ARBA" id="ARBA00023033"/>
    </source>
</evidence>
<comment type="subcellular location">
    <subcellularLocation>
        <location evidence="9">Mitochondrion</location>
    </subcellularLocation>
    <subcellularLocation>
        <location evidence="9">Membrane</location>
        <topology evidence="9">Multi-pass membrane protein</topology>
    </subcellularLocation>
</comment>
<gene>
    <name evidence="13 14" type="primary">LOC108567394</name>
</gene>
<dbReference type="InterPro" id="IPR036188">
    <property type="entry name" value="FAD/NAD-bd_sf"/>
</dbReference>
<keyword evidence="9 10" id="KW-0472">Membrane</keyword>
<evidence type="ECO:0000313" key="12">
    <source>
        <dbReference type="Proteomes" id="UP000695000"/>
    </source>
</evidence>
<keyword evidence="3 9" id="KW-0662">Pyridine nucleotide biosynthesis</keyword>
<comment type="similarity">
    <text evidence="9">Belongs to the aromatic-ring hydroxylase family. KMO subfamily.</text>
</comment>
<evidence type="ECO:0000256" key="2">
    <source>
        <dbReference type="ARBA" id="ARBA00022630"/>
    </source>
</evidence>
<evidence type="ECO:0000313" key="13">
    <source>
        <dbReference type="RefSeq" id="XP_017783310.1"/>
    </source>
</evidence>
<feature type="domain" description="FAD-binding" evidence="11">
    <location>
        <begin position="8"/>
        <end position="329"/>
    </location>
</feature>